<keyword evidence="1" id="KW-0472">Membrane</keyword>
<dbReference type="STRING" id="93759.A0A1R3K0U8"/>
<proteinExistence type="predicted"/>
<accession>A0A1R3K0U8</accession>
<evidence type="ECO:0000313" key="3">
    <source>
        <dbReference type="Proteomes" id="UP000187203"/>
    </source>
</evidence>
<name>A0A1R3K0U8_9ROSI</name>
<protein>
    <submittedName>
        <fullName evidence="2">Uncharacterized protein</fullName>
    </submittedName>
</protein>
<reference evidence="3" key="1">
    <citation type="submission" date="2013-09" db="EMBL/GenBank/DDBJ databases">
        <title>Corchorus olitorius genome sequencing.</title>
        <authorList>
            <person name="Alam M."/>
            <person name="Haque M.S."/>
            <person name="Islam M.S."/>
            <person name="Emdad E.M."/>
            <person name="Islam M.M."/>
            <person name="Ahmed B."/>
            <person name="Halim A."/>
            <person name="Hossen Q.M.M."/>
            <person name="Hossain M.Z."/>
            <person name="Ahmed R."/>
            <person name="Khan M.M."/>
            <person name="Islam R."/>
            <person name="Rashid M.M."/>
            <person name="Khan S.A."/>
            <person name="Rahman M.S."/>
            <person name="Alam M."/>
            <person name="Yahiya A.S."/>
            <person name="Khan M.S."/>
            <person name="Azam M.S."/>
            <person name="Haque T."/>
            <person name="Lashkar M.Z.H."/>
            <person name="Akhand A.I."/>
            <person name="Morshed G."/>
            <person name="Roy S."/>
            <person name="Uddin K.S."/>
            <person name="Rabeya T."/>
            <person name="Hossain A.S."/>
            <person name="Chowdhury A."/>
            <person name="Snigdha A.R."/>
            <person name="Mortoza M.S."/>
            <person name="Matin S.A."/>
            <person name="Hoque S.M.E."/>
            <person name="Islam M.K."/>
            <person name="Roy D.K."/>
            <person name="Haider R."/>
            <person name="Moosa M.M."/>
            <person name="Elias S.M."/>
            <person name="Hasan A.M."/>
            <person name="Jahan S."/>
            <person name="Shafiuddin M."/>
            <person name="Mahmood N."/>
            <person name="Shommy N.S."/>
        </authorList>
    </citation>
    <scope>NUCLEOTIDE SEQUENCE [LARGE SCALE GENOMIC DNA]</scope>
    <source>
        <strain evidence="3">cv. O-4</strain>
    </source>
</reference>
<feature type="transmembrane region" description="Helical" evidence="1">
    <location>
        <begin position="305"/>
        <end position="325"/>
    </location>
</feature>
<keyword evidence="3" id="KW-1185">Reference proteome</keyword>
<evidence type="ECO:0000256" key="1">
    <source>
        <dbReference type="SAM" id="Phobius"/>
    </source>
</evidence>
<dbReference type="PANTHER" id="PTHR31170:SF9">
    <property type="entry name" value="PROTEIN, PUTATIVE (DUF247)-RELATED"/>
    <property type="match status" value="1"/>
</dbReference>
<dbReference type="EMBL" id="AWUE01014922">
    <property type="protein sequence ID" value="OMP00697.1"/>
    <property type="molecule type" value="Genomic_DNA"/>
</dbReference>
<sequence>MGQANSMMDLLVSLQLRRSAGELAGRILVQNCLYNAAASLDLEFRLKRISKAQDLLIDRPWLYRDLEVDLVLLENQLPFFVLNGLYERASSLGLSSNFPPDFLELACNYFNINLDSVSFRKEIKHFTDLKRWEFVEYHPPSESTDDIWMDDLCSASMLYESGVKFKVAPERTALLDIKFSDKELIIPPLIVHPYTESHIRNVMALEQCHCPEKAYVSAYVDLMDHLINTEKDVELLVKKGVIVNRVGSAAAVADMINNLSEGVEEISHCYENIARDLIECYNSSFNRAIATLKHVYFNNLLRGTASVAAFLVVLFTFTQTLVAILERVNPIN</sequence>
<dbReference type="AlphaFoldDB" id="A0A1R3K0U8"/>
<dbReference type="Pfam" id="PF03140">
    <property type="entry name" value="DUF247"/>
    <property type="match status" value="1"/>
</dbReference>
<keyword evidence="1" id="KW-1133">Transmembrane helix</keyword>
<organism evidence="2 3">
    <name type="scientific">Corchorus olitorius</name>
    <dbReference type="NCBI Taxonomy" id="93759"/>
    <lineage>
        <taxon>Eukaryota</taxon>
        <taxon>Viridiplantae</taxon>
        <taxon>Streptophyta</taxon>
        <taxon>Embryophyta</taxon>
        <taxon>Tracheophyta</taxon>
        <taxon>Spermatophyta</taxon>
        <taxon>Magnoliopsida</taxon>
        <taxon>eudicotyledons</taxon>
        <taxon>Gunneridae</taxon>
        <taxon>Pentapetalae</taxon>
        <taxon>rosids</taxon>
        <taxon>malvids</taxon>
        <taxon>Malvales</taxon>
        <taxon>Malvaceae</taxon>
        <taxon>Grewioideae</taxon>
        <taxon>Apeibeae</taxon>
        <taxon>Corchorus</taxon>
    </lineage>
</organism>
<evidence type="ECO:0000313" key="2">
    <source>
        <dbReference type="EMBL" id="OMP00697.1"/>
    </source>
</evidence>
<dbReference type="Proteomes" id="UP000187203">
    <property type="component" value="Unassembled WGS sequence"/>
</dbReference>
<dbReference type="PANTHER" id="PTHR31170">
    <property type="entry name" value="BNAC04G53230D PROTEIN"/>
    <property type="match status" value="1"/>
</dbReference>
<gene>
    <name evidence="2" type="ORF">COLO4_12434</name>
</gene>
<dbReference type="OrthoDB" id="591587at2759"/>
<keyword evidence="1" id="KW-0812">Transmembrane</keyword>
<dbReference type="InterPro" id="IPR004158">
    <property type="entry name" value="DUF247_pln"/>
</dbReference>
<comment type="caution">
    <text evidence="2">The sequence shown here is derived from an EMBL/GenBank/DDBJ whole genome shotgun (WGS) entry which is preliminary data.</text>
</comment>